<proteinExistence type="predicted"/>
<sequence>MGFFITMFIVWAILAIVFLIVEINTVQQVGFAAMFGSIIAIAVHAKYSDLIWPEFVAFGISWILSWLVLYFIIFKNKRFIHDSEDGYLDFINQEYKTISGNEKGFGRIVIGDKNFRFKSEDKIKKGEVVIVKSIKGATFIVNKKIGE</sequence>
<evidence type="ECO:0000256" key="1">
    <source>
        <dbReference type="SAM" id="Phobius"/>
    </source>
</evidence>
<dbReference type="InterPro" id="IPR012340">
    <property type="entry name" value="NA-bd_OB-fold"/>
</dbReference>
<dbReference type="Proteomes" id="UP000294192">
    <property type="component" value="Unassembled WGS sequence"/>
</dbReference>
<dbReference type="RefSeq" id="WP_131598940.1">
    <property type="nucleotide sequence ID" value="NZ_CBDBYK010000006.1"/>
</dbReference>
<dbReference type="OrthoDB" id="400068at2"/>
<comment type="caution">
    <text evidence="2">The sequence shown here is derived from an EMBL/GenBank/DDBJ whole genome shotgun (WGS) entry which is preliminary data.</text>
</comment>
<evidence type="ECO:0000313" key="3">
    <source>
        <dbReference type="Proteomes" id="UP000294192"/>
    </source>
</evidence>
<name>A0A4R0XUJ3_9MOLU</name>
<feature type="transmembrane region" description="Helical" evidence="1">
    <location>
        <begin position="51"/>
        <end position="73"/>
    </location>
</feature>
<feature type="transmembrane region" description="Helical" evidence="1">
    <location>
        <begin position="29"/>
        <end position="45"/>
    </location>
</feature>
<keyword evidence="1" id="KW-1133">Transmembrane helix</keyword>
<protein>
    <submittedName>
        <fullName evidence="2">Uncharacterized protein</fullName>
    </submittedName>
</protein>
<feature type="transmembrane region" description="Helical" evidence="1">
    <location>
        <begin position="6"/>
        <end position="22"/>
    </location>
</feature>
<keyword evidence="1" id="KW-0472">Membrane</keyword>
<accession>A0A4R0XUJ3</accession>
<dbReference type="Gene3D" id="2.40.50.140">
    <property type="entry name" value="Nucleic acid-binding proteins"/>
    <property type="match status" value="1"/>
</dbReference>
<reference evidence="2 3" key="1">
    <citation type="submission" date="2018-02" db="EMBL/GenBank/DDBJ databases">
        <title>Mycoplasma marinum and Mycoplasma todarodis sp. nov., moderately halophilic and psychrotolerant mycoplasmas isolated from cephalopods.</title>
        <authorList>
            <person name="Viver T."/>
        </authorList>
    </citation>
    <scope>NUCLEOTIDE SEQUENCE [LARGE SCALE GENOMIC DNA]</scope>
    <source>
        <strain evidence="2 3">PE</strain>
    </source>
</reference>
<gene>
    <name evidence="2" type="ORF">C4B24_02295</name>
</gene>
<evidence type="ECO:0000313" key="2">
    <source>
        <dbReference type="EMBL" id="TCG11359.1"/>
    </source>
</evidence>
<dbReference type="EMBL" id="PSZO01000008">
    <property type="protein sequence ID" value="TCG11359.1"/>
    <property type="molecule type" value="Genomic_DNA"/>
</dbReference>
<dbReference type="AlphaFoldDB" id="A0A4R0XUJ3"/>
<keyword evidence="3" id="KW-1185">Reference proteome</keyword>
<organism evidence="2 3">
    <name type="scientific">Mycoplasma marinum</name>
    <dbReference type="NCBI Taxonomy" id="1937190"/>
    <lineage>
        <taxon>Bacteria</taxon>
        <taxon>Bacillati</taxon>
        <taxon>Mycoplasmatota</taxon>
        <taxon>Mollicutes</taxon>
        <taxon>Mycoplasmataceae</taxon>
        <taxon>Mycoplasma</taxon>
    </lineage>
</organism>
<keyword evidence="1" id="KW-0812">Transmembrane</keyword>